<dbReference type="GO" id="GO:0016787">
    <property type="term" value="F:hydrolase activity"/>
    <property type="evidence" value="ECO:0007669"/>
    <property type="project" value="UniProtKB-KW"/>
</dbReference>
<dbReference type="GO" id="GO:0005737">
    <property type="term" value="C:cytoplasm"/>
    <property type="evidence" value="ECO:0007669"/>
    <property type="project" value="TreeGrafter"/>
</dbReference>
<dbReference type="OrthoDB" id="2533941at2"/>
<sequence length="385" mass="42853">MSSRATTGSAGVVIDGDVHNALPDLDRFIPAVWAGGWRTASVPTSHNYANPRGGVARKDVTPPNGGAPASDPYFLISDHLDPYGIDYAILTGPHLIHLGTDLDYQNMMARAMNECTAATWLTISDRFRGSILVNLDDPHAAAREIRHWASDKRFVQVIAAAATRRPIGQREFWPIFEACSETGLPLAVHPGTEGAGTAFPPTPMGWPSRYMEWHNILPIGYMAQINSLVTEGAFEHFPSLRFIAIEGGTAWLPHLMWRMNKNYKALRDTTPWLTRLPSEYILDHVRLTTQPIEEPRRPEELTQILAMIEAERTLMFSSDYPHWDYDNANLILTAIDSSTRARIMGETAAELYGIIRMPLPEDLPAHLPATDEPVEQPMTEAVPVE</sequence>
<dbReference type="InterPro" id="IPR032466">
    <property type="entry name" value="Metal_Hydrolase"/>
</dbReference>
<dbReference type="Proteomes" id="UP000199220">
    <property type="component" value="Unassembled WGS sequence"/>
</dbReference>
<organism evidence="3 4">
    <name type="scientific">Ruania alba</name>
    <dbReference type="NCBI Taxonomy" id="648782"/>
    <lineage>
        <taxon>Bacteria</taxon>
        <taxon>Bacillati</taxon>
        <taxon>Actinomycetota</taxon>
        <taxon>Actinomycetes</taxon>
        <taxon>Micrococcales</taxon>
        <taxon>Ruaniaceae</taxon>
        <taxon>Ruania</taxon>
    </lineage>
</organism>
<evidence type="ECO:0000259" key="2">
    <source>
        <dbReference type="Pfam" id="PF04909"/>
    </source>
</evidence>
<dbReference type="PANTHER" id="PTHR21240">
    <property type="entry name" value="2-AMINO-3-CARBOXYLMUCONATE-6-SEMIALDEHYDE DECARBOXYLASE"/>
    <property type="match status" value="1"/>
</dbReference>
<dbReference type="Gene3D" id="3.20.20.140">
    <property type="entry name" value="Metal-dependent hydrolases"/>
    <property type="match status" value="1"/>
</dbReference>
<dbReference type="AlphaFoldDB" id="A0A1H5BW43"/>
<proteinExistence type="predicted"/>
<dbReference type="EMBL" id="FNTX01000001">
    <property type="protein sequence ID" value="SED58421.1"/>
    <property type="molecule type" value="Genomic_DNA"/>
</dbReference>
<evidence type="ECO:0000313" key="4">
    <source>
        <dbReference type="Proteomes" id="UP000199220"/>
    </source>
</evidence>
<evidence type="ECO:0000256" key="1">
    <source>
        <dbReference type="ARBA" id="ARBA00023239"/>
    </source>
</evidence>
<keyword evidence="3" id="KW-0378">Hydrolase</keyword>
<keyword evidence="4" id="KW-1185">Reference proteome</keyword>
<evidence type="ECO:0000313" key="3">
    <source>
        <dbReference type="EMBL" id="SED58421.1"/>
    </source>
</evidence>
<accession>A0A1H5BW43</accession>
<dbReference type="GO" id="GO:0019748">
    <property type="term" value="P:secondary metabolic process"/>
    <property type="evidence" value="ECO:0007669"/>
    <property type="project" value="TreeGrafter"/>
</dbReference>
<dbReference type="SUPFAM" id="SSF51556">
    <property type="entry name" value="Metallo-dependent hydrolases"/>
    <property type="match status" value="1"/>
</dbReference>
<dbReference type="InterPro" id="IPR032465">
    <property type="entry name" value="ACMSD"/>
</dbReference>
<reference evidence="4" key="1">
    <citation type="submission" date="2016-10" db="EMBL/GenBank/DDBJ databases">
        <authorList>
            <person name="Varghese N."/>
            <person name="Submissions S."/>
        </authorList>
    </citation>
    <scope>NUCLEOTIDE SEQUENCE [LARGE SCALE GENOMIC DNA]</scope>
    <source>
        <strain evidence="4">DSM 21368</strain>
    </source>
</reference>
<dbReference type="InterPro" id="IPR006680">
    <property type="entry name" value="Amidohydro-rel"/>
</dbReference>
<feature type="domain" description="Amidohydrolase-related" evidence="2">
    <location>
        <begin position="62"/>
        <end position="354"/>
    </location>
</feature>
<dbReference type="STRING" id="648782.SAMN04488554_0203"/>
<dbReference type="PANTHER" id="PTHR21240:SF28">
    <property type="entry name" value="ISO-OROTATE DECARBOXYLASE (EUROFUNG)"/>
    <property type="match status" value="1"/>
</dbReference>
<protein>
    <submittedName>
        <fullName evidence="3">Predicted metal-dependent hydrolase, TIM-barrel fold</fullName>
    </submittedName>
</protein>
<dbReference type="GO" id="GO:0016831">
    <property type="term" value="F:carboxy-lyase activity"/>
    <property type="evidence" value="ECO:0007669"/>
    <property type="project" value="InterPro"/>
</dbReference>
<name>A0A1H5BW43_9MICO</name>
<dbReference type="RefSeq" id="WP_089771294.1">
    <property type="nucleotide sequence ID" value="NZ_FNTX01000001.1"/>
</dbReference>
<keyword evidence="1" id="KW-0456">Lyase</keyword>
<dbReference type="Pfam" id="PF04909">
    <property type="entry name" value="Amidohydro_2"/>
    <property type="match status" value="1"/>
</dbReference>
<gene>
    <name evidence="3" type="ORF">SAMN04488554_0203</name>
</gene>